<evidence type="ECO:0000256" key="1">
    <source>
        <dbReference type="SAM" id="MobiDB-lite"/>
    </source>
</evidence>
<dbReference type="EMBL" id="KB742540">
    <property type="protein sequence ID" value="EOB07296.1"/>
    <property type="molecule type" value="Genomic_DNA"/>
</dbReference>
<feature type="region of interest" description="Disordered" evidence="1">
    <location>
        <begin position="64"/>
        <end position="85"/>
    </location>
</feature>
<protein>
    <submittedName>
        <fullName evidence="2">Uncharacterized protein</fullName>
    </submittedName>
</protein>
<proteinExistence type="predicted"/>
<dbReference type="Proteomes" id="UP000296049">
    <property type="component" value="Unassembled WGS sequence"/>
</dbReference>
<name>R0KAG2_ANAPL</name>
<accession>R0KAG2</accession>
<evidence type="ECO:0000313" key="2">
    <source>
        <dbReference type="EMBL" id="EOB07296.1"/>
    </source>
</evidence>
<dbReference type="AlphaFoldDB" id="R0KAG2"/>
<organism evidence="2 3">
    <name type="scientific">Anas platyrhynchos</name>
    <name type="common">Mallard</name>
    <name type="synonym">Anas boschas</name>
    <dbReference type="NCBI Taxonomy" id="8839"/>
    <lineage>
        <taxon>Eukaryota</taxon>
        <taxon>Metazoa</taxon>
        <taxon>Chordata</taxon>
        <taxon>Craniata</taxon>
        <taxon>Vertebrata</taxon>
        <taxon>Euteleostomi</taxon>
        <taxon>Archelosauria</taxon>
        <taxon>Archosauria</taxon>
        <taxon>Dinosauria</taxon>
        <taxon>Saurischia</taxon>
        <taxon>Theropoda</taxon>
        <taxon>Coelurosauria</taxon>
        <taxon>Aves</taxon>
        <taxon>Neognathae</taxon>
        <taxon>Galloanserae</taxon>
        <taxon>Anseriformes</taxon>
        <taxon>Anatidae</taxon>
        <taxon>Anatinae</taxon>
        <taxon>Anas</taxon>
    </lineage>
</organism>
<keyword evidence="3" id="KW-1185">Reference proteome</keyword>
<sequence>MRIFTIAPYDLHFNLHTPSYQGPSGNRTSLHLEPVRYSVGSLENSYSVLGHGVPQKQHIATAAGIHSREKEAGDPRSPDSREKEAGLKIATRPTSVCGFGFGQHQVSYLDKASFSPYHLLSTASTAASGPSTFSRPPLTREINFEVAKSQLRVIYNRTPYSFSHRNQLFLKTLRIYEGMTGATEPTQEQNHFCQTFRKVELEIPAPLTPRYCVPQALAPLAWLQEQFTLLFKKQNKVTPSTAQLFSKPEIPQPVLCATAELHISLSLQQGARKVGIARAQHTVLLTSRYKGYQRGG</sequence>
<reference evidence="3" key="1">
    <citation type="journal article" date="2013" name="Nat. Genet.">
        <title>The duck genome and transcriptome provide insight into an avian influenza virus reservoir species.</title>
        <authorList>
            <person name="Huang Y."/>
            <person name="Li Y."/>
            <person name="Burt D.W."/>
            <person name="Chen H."/>
            <person name="Zhang Y."/>
            <person name="Qian W."/>
            <person name="Kim H."/>
            <person name="Gan S."/>
            <person name="Zhao Y."/>
            <person name="Li J."/>
            <person name="Yi K."/>
            <person name="Feng H."/>
            <person name="Zhu P."/>
            <person name="Li B."/>
            <person name="Liu Q."/>
            <person name="Fairley S."/>
            <person name="Magor K.E."/>
            <person name="Du Z."/>
            <person name="Hu X."/>
            <person name="Goodman L."/>
            <person name="Tafer H."/>
            <person name="Vignal A."/>
            <person name="Lee T."/>
            <person name="Kim K.W."/>
            <person name="Sheng Z."/>
            <person name="An Y."/>
            <person name="Searle S."/>
            <person name="Herrero J."/>
            <person name="Groenen M.A."/>
            <person name="Crooijmans R.P."/>
            <person name="Faraut T."/>
            <person name="Cai Q."/>
            <person name="Webster R.G."/>
            <person name="Aldridge J.R."/>
            <person name="Warren W.C."/>
            <person name="Bartschat S."/>
            <person name="Kehr S."/>
            <person name="Marz M."/>
            <person name="Stadler P.F."/>
            <person name="Smith J."/>
            <person name="Kraus R.H."/>
            <person name="Zhao Y."/>
            <person name="Ren L."/>
            <person name="Fei J."/>
            <person name="Morisson M."/>
            <person name="Kaiser P."/>
            <person name="Griffin D.K."/>
            <person name="Rao M."/>
            <person name="Pitel F."/>
            <person name="Wang J."/>
            <person name="Li N."/>
        </authorList>
    </citation>
    <scope>NUCLEOTIDE SEQUENCE [LARGE SCALE GENOMIC DNA]</scope>
</reference>
<feature type="compositionally biased region" description="Basic and acidic residues" evidence="1">
    <location>
        <begin position="66"/>
        <end position="85"/>
    </location>
</feature>
<evidence type="ECO:0000313" key="3">
    <source>
        <dbReference type="Proteomes" id="UP000296049"/>
    </source>
</evidence>
<gene>
    <name evidence="2" type="ORF">Anapl_09059</name>
</gene>